<keyword evidence="1" id="KW-1133">Transmembrane helix</keyword>
<feature type="transmembrane region" description="Helical" evidence="1">
    <location>
        <begin position="191"/>
        <end position="218"/>
    </location>
</feature>
<evidence type="ECO:0000313" key="3">
    <source>
        <dbReference type="Proteomes" id="UP000285530"/>
    </source>
</evidence>
<feature type="transmembrane region" description="Helical" evidence="1">
    <location>
        <begin position="420"/>
        <end position="441"/>
    </location>
</feature>
<feature type="transmembrane region" description="Helical" evidence="1">
    <location>
        <begin position="225"/>
        <end position="243"/>
    </location>
</feature>
<comment type="caution">
    <text evidence="2">The sequence shown here is derived from an EMBL/GenBank/DDBJ whole genome shotgun (WGS) entry which is preliminary data.</text>
</comment>
<feature type="transmembrane region" description="Helical" evidence="1">
    <location>
        <begin position="447"/>
        <end position="465"/>
    </location>
</feature>
<feature type="transmembrane region" description="Helical" evidence="1">
    <location>
        <begin position="137"/>
        <end position="156"/>
    </location>
</feature>
<accession>A0A418ZNX1</accession>
<keyword evidence="1" id="KW-0472">Membrane</keyword>
<dbReference type="AlphaFoldDB" id="A0A418ZNX1"/>
<name>A0A418ZNX1_9RHOB</name>
<dbReference type="EMBL" id="QZEV01000202">
    <property type="protein sequence ID" value="RJK94014.1"/>
    <property type="molecule type" value="Genomic_DNA"/>
</dbReference>
<dbReference type="RefSeq" id="WP_119887910.1">
    <property type="nucleotide sequence ID" value="NZ_QZEV01000202.1"/>
</dbReference>
<keyword evidence="1" id="KW-0812">Transmembrane</keyword>
<protein>
    <recommendedName>
        <fullName evidence="4">Glycosyltransferase RgtA/B/C/D-like domain-containing protein</fullName>
    </recommendedName>
</protein>
<gene>
    <name evidence="2" type="ORF">D3P06_18725</name>
</gene>
<organism evidence="2 3">
    <name type="scientific">Paracoccus aestuarii</name>
    <dbReference type="NCBI Taxonomy" id="453842"/>
    <lineage>
        <taxon>Bacteria</taxon>
        <taxon>Pseudomonadati</taxon>
        <taxon>Pseudomonadota</taxon>
        <taxon>Alphaproteobacteria</taxon>
        <taxon>Rhodobacterales</taxon>
        <taxon>Paracoccaceae</taxon>
        <taxon>Paracoccus</taxon>
    </lineage>
</organism>
<keyword evidence="3" id="KW-1185">Reference proteome</keyword>
<proteinExistence type="predicted"/>
<feature type="transmembrane region" description="Helical" evidence="1">
    <location>
        <begin position="12"/>
        <end position="35"/>
    </location>
</feature>
<dbReference type="OrthoDB" id="7238679at2"/>
<evidence type="ECO:0000256" key="1">
    <source>
        <dbReference type="SAM" id="Phobius"/>
    </source>
</evidence>
<evidence type="ECO:0000313" key="2">
    <source>
        <dbReference type="EMBL" id="RJK94014.1"/>
    </source>
</evidence>
<feature type="transmembrane region" description="Helical" evidence="1">
    <location>
        <begin position="391"/>
        <end position="408"/>
    </location>
</feature>
<feature type="transmembrane region" description="Helical" evidence="1">
    <location>
        <begin position="98"/>
        <end position="125"/>
    </location>
</feature>
<evidence type="ECO:0008006" key="4">
    <source>
        <dbReference type="Google" id="ProtNLM"/>
    </source>
</evidence>
<sequence>MTPTPLLTLRGMVIALALAMVLAWPMLATGGYLTFADTASYIRGGEIISRMIVNMLDISSLWSSGGAESVGDGGAGMAGEMRNERGEPYVVRSFIYSLYTLIAGASIWPAGFAILQTAMTLWMLFALVGPRAASRPWVLGVGFLAVAALTTLPWFTAYLMPDLLAATVLIYAAILMRRFDDLRPWQRFALGAIASLAIAAHYGHGPMAAGLIGLVLLWRLVTRRLTLAVVVAGIIPVMFSPLANLGASSVALDTPSVAPLRLPILLARSIQDGPARWYLQEVCPEAPLAFCEAFGDNVPTDIGQFLWAENGIDSLSPQLMARIREEEFRVLALAFRAYPVQQTASLFRNAAQQTVMIGTGQIDVSTWSREAGWETLASPRARDVLSAFDRIVPYATWGAGLLLILLLLGRRLTRTEREVLAVLVLGHLLNALIFGGLSAPVDRYQSRIAWLFPALAVIVLARLRARAADPAPDR</sequence>
<reference evidence="2 3" key="1">
    <citation type="submission" date="2018-09" db="EMBL/GenBank/DDBJ databases">
        <title>Paracoccus onubensis nov. sp. a moderate halophilic bacterium isolated from Gruta de las Maravillas (Aracena, Spain).</title>
        <authorList>
            <person name="Jurado V."/>
            <person name="Gutierrez-Patricio S."/>
            <person name="Gonzalez-Pimentel J.L."/>
            <person name="Laiz L."/>
            <person name="Saiz-Jimenez C."/>
        </authorList>
    </citation>
    <scope>NUCLEOTIDE SEQUENCE [LARGE SCALE GENOMIC DNA]</scope>
    <source>
        <strain evidence="2 3">DSM 19484</strain>
    </source>
</reference>
<dbReference type="Proteomes" id="UP000285530">
    <property type="component" value="Unassembled WGS sequence"/>
</dbReference>